<dbReference type="InterPro" id="IPR007076">
    <property type="entry name" value="TfoX_N"/>
</dbReference>
<protein>
    <submittedName>
        <fullName evidence="2">TfoX family protein</fullName>
    </submittedName>
</protein>
<gene>
    <name evidence="2" type="ORF">EAX62_04795</name>
</gene>
<dbReference type="OrthoDB" id="214902at2"/>
<keyword evidence="3" id="KW-1185">Reference proteome</keyword>
<dbReference type="SUPFAM" id="SSF159894">
    <property type="entry name" value="YgaC/TfoX-N like"/>
    <property type="match status" value="1"/>
</dbReference>
<dbReference type="RefSeq" id="WP_121900463.1">
    <property type="nucleotide sequence ID" value="NZ_REFW01000001.1"/>
</dbReference>
<comment type="caution">
    <text evidence="2">The sequence shown here is derived from an EMBL/GenBank/DDBJ whole genome shotgun (WGS) entry which is preliminary data.</text>
</comment>
<evidence type="ECO:0000313" key="2">
    <source>
        <dbReference type="EMBL" id="RMB61915.1"/>
    </source>
</evidence>
<dbReference type="AlphaFoldDB" id="A0A3M0GA85"/>
<dbReference type="Pfam" id="PF04993">
    <property type="entry name" value="TfoX_N"/>
    <property type="match status" value="1"/>
</dbReference>
<dbReference type="Gene3D" id="3.30.1460.30">
    <property type="entry name" value="YgaC/TfoX-N like chaperone"/>
    <property type="match status" value="1"/>
</dbReference>
<name>A0A3M0GA85_9ACTN</name>
<proteinExistence type="predicted"/>
<dbReference type="Proteomes" id="UP000275256">
    <property type="component" value="Unassembled WGS sequence"/>
</dbReference>
<evidence type="ECO:0000259" key="1">
    <source>
        <dbReference type="Pfam" id="PF04993"/>
    </source>
</evidence>
<sequence>MTMGNSDVVERIRDALHTGRTVREVRMFGGQCFMVDEKLLLGVMKDGALLVRTNPENGDDLLAVDGAKQAEMGAGRSMGPSWVSVAPEAVATEEALQFWMDEALAYNATITDR</sequence>
<organism evidence="2 3">
    <name type="scientific">Tessaracoccus antarcticus</name>
    <dbReference type="NCBI Taxonomy" id="2479848"/>
    <lineage>
        <taxon>Bacteria</taxon>
        <taxon>Bacillati</taxon>
        <taxon>Actinomycetota</taxon>
        <taxon>Actinomycetes</taxon>
        <taxon>Propionibacteriales</taxon>
        <taxon>Propionibacteriaceae</taxon>
        <taxon>Tessaracoccus</taxon>
    </lineage>
</organism>
<evidence type="ECO:0000313" key="3">
    <source>
        <dbReference type="Proteomes" id="UP000275256"/>
    </source>
</evidence>
<feature type="domain" description="TfoX N-terminal" evidence="1">
    <location>
        <begin position="20"/>
        <end position="105"/>
    </location>
</feature>
<reference evidence="2 3" key="1">
    <citation type="submission" date="2018-10" db="EMBL/GenBank/DDBJ databases">
        <title>Tessaracoccus antarcticuss sp. nov., isolated from sediment.</title>
        <authorList>
            <person name="Zhou L.Y."/>
            <person name="Du Z.J."/>
        </authorList>
    </citation>
    <scope>NUCLEOTIDE SEQUENCE [LARGE SCALE GENOMIC DNA]</scope>
    <source>
        <strain evidence="2 3">JDX10</strain>
    </source>
</reference>
<accession>A0A3M0GA85</accession>
<dbReference type="EMBL" id="REFW01000001">
    <property type="protein sequence ID" value="RMB61915.1"/>
    <property type="molecule type" value="Genomic_DNA"/>
</dbReference>